<keyword evidence="14" id="KW-0175">Coiled coil</keyword>
<dbReference type="GO" id="GO:0005829">
    <property type="term" value="C:cytosol"/>
    <property type="evidence" value="ECO:0007669"/>
    <property type="project" value="UniProtKB-SubCell"/>
</dbReference>
<feature type="domain" description="GED" evidence="16">
    <location>
        <begin position="638"/>
        <end position="729"/>
    </location>
</feature>
<reference evidence="18" key="1">
    <citation type="submission" date="2022-11" db="UniProtKB">
        <authorList>
            <consortium name="EnsemblMetazoa"/>
        </authorList>
    </citation>
    <scope>IDENTIFICATION</scope>
</reference>
<dbReference type="EC" id="3.6.5.5" evidence="3"/>
<keyword evidence="8" id="KW-0446">Lipid-binding</keyword>
<protein>
    <recommendedName>
        <fullName evidence="3">dynamin GTPase</fullName>
        <ecNumber evidence="3">3.6.5.5</ecNumber>
    </recommendedName>
</protein>
<keyword evidence="6" id="KW-1000">Mitochondrion outer membrane</keyword>
<keyword evidence="19" id="KW-1185">Reference proteome</keyword>
<dbReference type="PRINTS" id="PR00195">
    <property type="entry name" value="DYNAMIN"/>
</dbReference>
<dbReference type="Pfam" id="PF01031">
    <property type="entry name" value="Dynamin_M"/>
    <property type="match status" value="1"/>
</dbReference>
<dbReference type="SMART" id="SM00302">
    <property type="entry name" value="GED"/>
    <property type="match status" value="1"/>
</dbReference>
<dbReference type="RefSeq" id="XP_038054332.1">
    <property type="nucleotide sequence ID" value="XM_038198404.1"/>
</dbReference>
<evidence type="ECO:0000256" key="5">
    <source>
        <dbReference type="ARBA" id="ARBA00022741"/>
    </source>
</evidence>
<dbReference type="Gene3D" id="1.20.120.1240">
    <property type="entry name" value="Dynamin, middle domain"/>
    <property type="match status" value="1"/>
</dbReference>
<dbReference type="InterPro" id="IPR000375">
    <property type="entry name" value="Dynamin_stalk"/>
</dbReference>
<dbReference type="Pfam" id="PF02212">
    <property type="entry name" value="GED"/>
    <property type="match status" value="1"/>
</dbReference>
<dbReference type="GO" id="GO:0048312">
    <property type="term" value="P:intracellular distribution of mitochondria"/>
    <property type="evidence" value="ECO:0007669"/>
    <property type="project" value="TreeGrafter"/>
</dbReference>
<evidence type="ECO:0000256" key="3">
    <source>
        <dbReference type="ARBA" id="ARBA00011980"/>
    </source>
</evidence>
<dbReference type="InterPro" id="IPR045063">
    <property type="entry name" value="Dynamin_N"/>
</dbReference>
<keyword evidence="10 13" id="KW-0342">GTP-binding</keyword>
<dbReference type="CDD" id="cd08771">
    <property type="entry name" value="DLP_1"/>
    <property type="match status" value="1"/>
</dbReference>
<dbReference type="GO" id="GO:0006897">
    <property type="term" value="P:endocytosis"/>
    <property type="evidence" value="ECO:0007669"/>
    <property type="project" value="TreeGrafter"/>
</dbReference>
<dbReference type="PANTHER" id="PTHR11566:SF21">
    <property type="entry name" value="DYNAMIN RELATED PROTEIN 1, ISOFORM A"/>
    <property type="match status" value="1"/>
</dbReference>
<dbReference type="GO" id="GO:0008289">
    <property type="term" value="F:lipid binding"/>
    <property type="evidence" value="ECO:0007669"/>
    <property type="project" value="UniProtKB-KW"/>
</dbReference>
<dbReference type="GO" id="GO:0005741">
    <property type="term" value="C:mitochondrial outer membrane"/>
    <property type="evidence" value="ECO:0007669"/>
    <property type="project" value="UniProtKB-SubCell"/>
</dbReference>
<comment type="catalytic activity">
    <reaction evidence="12">
        <text>GTP + H2O = GDP + phosphate + H(+)</text>
        <dbReference type="Rhea" id="RHEA:19669"/>
        <dbReference type="ChEBI" id="CHEBI:15377"/>
        <dbReference type="ChEBI" id="CHEBI:15378"/>
        <dbReference type="ChEBI" id="CHEBI:37565"/>
        <dbReference type="ChEBI" id="CHEBI:43474"/>
        <dbReference type="ChEBI" id="CHEBI:58189"/>
        <dbReference type="EC" id="3.6.5.5"/>
    </reaction>
</comment>
<keyword evidence="7" id="KW-0378">Hydrolase</keyword>
<accession>A0A913ZRQ7</accession>
<dbReference type="EnsemblMetazoa" id="XM_038198404.1">
    <property type="protein sequence ID" value="XP_038054332.1"/>
    <property type="gene ID" value="LOC119726644"/>
</dbReference>
<keyword evidence="5 13" id="KW-0547">Nucleotide-binding</keyword>
<dbReference type="PROSITE" id="PS51388">
    <property type="entry name" value="GED"/>
    <property type="match status" value="1"/>
</dbReference>
<sequence length="730" mass="80980">MEALIPVINKLQDVFNTVGSDVIQLPQIVVVGTQSSGKSSVLENLVGRDFLPRGSGIVTRRPLVLQMIHIDPDDKKTIGADGEDEIQADEWGRFLHTKSKIYTDFDEIRDEIQNETDRMAGSNKGICQDAINLKIFSPKVLNLTLVDLPGLTKVAVGDQPEDIEIQIRDMILQYISNPNSIILAVTAANTDMATSEALKLAKEVDPDGRRTLAVITKLDLMDAGTDAVDILCGRVIPVKLGIIGVVNRSQMDINQKKQISDAIRDEAGYLQRKYPALANRNGTQYLAKTLNRLLMHHIRDCLPELKTRVNVMSSQFQQLLASFGEPVDDKSQTLLQIITKFAASYCATIEGTARNIETSELCGGARICYIFHETFGRTLDGIDPLGGLRTIDILTAIRNATGPRPALFVPEVSFELLVKRQIRRLEEPSLRCVELVHEEMQRIIQHCGTQEMLRFPLLHDHVVDVVTALLRNRLPTTNSMVENLVGIELAYINTKHPDFADASLVNALVDYQERELKKKKNELVPASALAVDPQTNKVDKVTKAVSQLAATDGITAPKDLRESSGSASTVGSWVPTWVRGSSGAAKVATADGAGVVPATPPQTQSPKVDKKNHGLNLLPDVPDVPLNRKLSSREQRDVDVIKRLIMSYFLIVRKNIQDSVPKAIMHFLVNFVQDNLQSELVGKLYKQEAIETLLKESEHMSQRRKDAQEMLQALQKASHIISEIRETHVW</sequence>
<name>A0A913ZRQ7_PATMI</name>
<evidence type="ECO:0000256" key="4">
    <source>
        <dbReference type="ARBA" id="ARBA00022490"/>
    </source>
</evidence>
<dbReference type="GeneID" id="119726644"/>
<evidence type="ECO:0000256" key="8">
    <source>
        <dbReference type="ARBA" id="ARBA00023121"/>
    </source>
</evidence>
<evidence type="ECO:0000256" key="11">
    <source>
        <dbReference type="ARBA" id="ARBA00023136"/>
    </source>
</evidence>
<feature type="coiled-coil region" evidence="14">
    <location>
        <begin position="690"/>
        <end position="717"/>
    </location>
</feature>
<dbReference type="InterPro" id="IPR020850">
    <property type="entry name" value="GED_dom"/>
</dbReference>
<dbReference type="PANTHER" id="PTHR11566">
    <property type="entry name" value="DYNAMIN"/>
    <property type="match status" value="1"/>
</dbReference>
<dbReference type="Gene3D" id="3.40.50.300">
    <property type="entry name" value="P-loop containing nucleotide triphosphate hydrolases"/>
    <property type="match status" value="1"/>
</dbReference>
<dbReference type="AlphaFoldDB" id="A0A913ZRQ7"/>
<keyword evidence="4" id="KW-0963">Cytoplasm</keyword>
<keyword evidence="9" id="KW-0496">Mitochondrion</keyword>
<dbReference type="OMA" id="KICHNCG"/>
<dbReference type="PROSITE" id="PS51718">
    <property type="entry name" value="G_DYNAMIN_2"/>
    <property type="match status" value="1"/>
</dbReference>
<dbReference type="InterPro" id="IPR030381">
    <property type="entry name" value="G_DYNAMIN_dom"/>
</dbReference>
<evidence type="ECO:0000256" key="6">
    <source>
        <dbReference type="ARBA" id="ARBA00022787"/>
    </source>
</evidence>
<keyword evidence="11" id="KW-0472">Membrane</keyword>
<dbReference type="InterPro" id="IPR022812">
    <property type="entry name" value="Dynamin"/>
</dbReference>
<dbReference type="GO" id="GO:0008017">
    <property type="term" value="F:microtubule binding"/>
    <property type="evidence" value="ECO:0007669"/>
    <property type="project" value="TreeGrafter"/>
</dbReference>
<dbReference type="InterPro" id="IPR001401">
    <property type="entry name" value="Dynamin_GTPase"/>
</dbReference>
<dbReference type="Pfam" id="PF00350">
    <property type="entry name" value="Dynamin_N"/>
    <property type="match status" value="1"/>
</dbReference>
<dbReference type="OrthoDB" id="5061070at2759"/>
<evidence type="ECO:0000256" key="1">
    <source>
        <dbReference type="ARBA" id="ARBA00004294"/>
    </source>
</evidence>
<evidence type="ECO:0000256" key="2">
    <source>
        <dbReference type="ARBA" id="ARBA00004514"/>
    </source>
</evidence>
<dbReference type="GO" id="GO:0016559">
    <property type="term" value="P:peroxisome fission"/>
    <property type="evidence" value="ECO:0007669"/>
    <property type="project" value="TreeGrafter"/>
</dbReference>
<evidence type="ECO:0000313" key="19">
    <source>
        <dbReference type="Proteomes" id="UP000887568"/>
    </source>
</evidence>
<feature type="region of interest" description="Disordered" evidence="15">
    <location>
        <begin position="596"/>
        <end position="620"/>
    </location>
</feature>
<dbReference type="GO" id="GO:0005525">
    <property type="term" value="F:GTP binding"/>
    <property type="evidence" value="ECO:0007669"/>
    <property type="project" value="UniProtKB-KW"/>
</dbReference>
<dbReference type="FunFam" id="1.20.120.1240:FF:000001">
    <property type="entry name" value="Dynamin 1 like"/>
    <property type="match status" value="1"/>
</dbReference>
<evidence type="ECO:0000256" key="12">
    <source>
        <dbReference type="ARBA" id="ARBA00048040"/>
    </source>
</evidence>
<comment type="similarity">
    <text evidence="13">Belongs to the TRAFAC class dynamin-like GTPase superfamily. Dynamin/Fzo/YdjA family.</text>
</comment>
<evidence type="ECO:0000259" key="17">
    <source>
        <dbReference type="PROSITE" id="PS51718"/>
    </source>
</evidence>
<evidence type="ECO:0000256" key="10">
    <source>
        <dbReference type="ARBA" id="ARBA00023134"/>
    </source>
</evidence>
<evidence type="ECO:0000313" key="18">
    <source>
        <dbReference type="EnsemblMetazoa" id="XP_038054332.1"/>
    </source>
</evidence>
<proteinExistence type="inferred from homology"/>
<dbReference type="FunFam" id="3.40.50.300:FF:000172">
    <property type="entry name" value="Dynamin-1-like protein isoform 1"/>
    <property type="match status" value="1"/>
</dbReference>
<comment type="subcellular location">
    <subcellularLocation>
        <location evidence="2">Cytoplasm</location>
        <location evidence="2">Cytosol</location>
    </subcellularLocation>
    <subcellularLocation>
        <location evidence="1">Mitochondrion outer membrane</location>
    </subcellularLocation>
</comment>
<evidence type="ECO:0000256" key="13">
    <source>
        <dbReference type="RuleBase" id="RU003932"/>
    </source>
</evidence>
<evidence type="ECO:0000256" key="15">
    <source>
        <dbReference type="SAM" id="MobiDB-lite"/>
    </source>
</evidence>
<dbReference type="PROSITE" id="PS00410">
    <property type="entry name" value="G_DYNAMIN_1"/>
    <property type="match status" value="1"/>
</dbReference>
<dbReference type="SMART" id="SM00053">
    <property type="entry name" value="DYNc"/>
    <property type="match status" value="1"/>
</dbReference>
<dbReference type="InterPro" id="IPR019762">
    <property type="entry name" value="Dynamin_GTPase_CS"/>
</dbReference>
<dbReference type="GO" id="GO:0000266">
    <property type="term" value="P:mitochondrial fission"/>
    <property type="evidence" value="ECO:0007669"/>
    <property type="project" value="TreeGrafter"/>
</dbReference>
<dbReference type="GO" id="GO:0005874">
    <property type="term" value="C:microtubule"/>
    <property type="evidence" value="ECO:0007669"/>
    <property type="project" value="TreeGrafter"/>
</dbReference>
<dbReference type="SUPFAM" id="SSF52540">
    <property type="entry name" value="P-loop containing nucleoside triphosphate hydrolases"/>
    <property type="match status" value="1"/>
</dbReference>
<dbReference type="GO" id="GO:0003924">
    <property type="term" value="F:GTPase activity"/>
    <property type="evidence" value="ECO:0007669"/>
    <property type="project" value="InterPro"/>
</dbReference>
<evidence type="ECO:0000256" key="14">
    <source>
        <dbReference type="SAM" id="Coils"/>
    </source>
</evidence>
<evidence type="ECO:0000256" key="7">
    <source>
        <dbReference type="ARBA" id="ARBA00022801"/>
    </source>
</evidence>
<dbReference type="InterPro" id="IPR003130">
    <property type="entry name" value="GED"/>
</dbReference>
<feature type="domain" description="Dynamin-type G" evidence="17">
    <location>
        <begin position="22"/>
        <end position="303"/>
    </location>
</feature>
<organism evidence="18 19">
    <name type="scientific">Patiria miniata</name>
    <name type="common">Bat star</name>
    <name type="synonym">Asterina miniata</name>
    <dbReference type="NCBI Taxonomy" id="46514"/>
    <lineage>
        <taxon>Eukaryota</taxon>
        <taxon>Metazoa</taxon>
        <taxon>Echinodermata</taxon>
        <taxon>Eleutherozoa</taxon>
        <taxon>Asterozoa</taxon>
        <taxon>Asteroidea</taxon>
        <taxon>Valvatacea</taxon>
        <taxon>Valvatida</taxon>
        <taxon>Asterinidae</taxon>
        <taxon>Patiria</taxon>
    </lineage>
</organism>
<evidence type="ECO:0000259" key="16">
    <source>
        <dbReference type="PROSITE" id="PS51388"/>
    </source>
</evidence>
<dbReference type="InterPro" id="IPR027417">
    <property type="entry name" value="P-loop_NTPase"/>
</dbReference>
<dbReference type="Proteomes" id="UP000887568">
    <property type="component" value="Unplaced"/>
</dbReference>
<evidence type="ECO:0000256" key="9">
    <source>
        <dbReference type="ARBA" id="ARBA00023128"/>
    </source>
</evidence>